<dbReference type="GO" id="GO:0006508">
    <property type="term" value="P:proteolysis"/>
    <property type="evidence" value="ECO:0007669"/>
    <property type="project" value="UniProtKB-KW"/>
</dbReference>
<comment type="similarity">
    <text evidence="4">Belongs to the peptidase S8 family.</text>
</comment>
<dbReference type="Proteomes" id="UP001303160">
    <property type="component" value="Unassembled WGS sequence"/>
</dbReference>
<dbReference type="Gene3D" id="3.40.50.200">
    <property type="entry name" value="Peptidase S8/S53 domain"/>
    <property type="match status" value="1"/>
</dbReference>
<name>A0AAN7ANN5_9PEZI</name>
<feature type="active site" description="Charge relay system" evidence="4">
    <location>
        <position position="40"/>
    </location>
</feature>
<proteinExistence type="inferred from homology"/>
<feature type="active site" description="Charge relay system" evidence="4">
    <location>
        <position position="77"/>
    </location>
</feature>
<comment type="caution">
    <text evidence="6">The sequence shown here is derived from an EMBL/GenBank/DDBJ whole genome shotgun (WGS) entry which is preliminary data.</text>
</comment>
<evidence type="ECO:0000256" key="1">
    <source>
        <dbReference type="ARBA" id="ARBA00022670"/>
    </source>
</evidence>
<keyword evidence="7" id="KW-1185">Reference proteome</keyword>
<dbReference type="InterPro" id="IPR000209">
    <property type="entry name" value="Peptidase_S8/S53_dom"/>
</dbReference>
<protein>
    <submittedName>
        <fullName evidence="6">Peptidase S8/S53 domain-containing protein</fullName>
    </submittedName>
</protein>
<gene>
    <name evidence="6" type="ORF">QBC40DRAFT_316026</name>
</gene>
<evidence type="ECO:0000256" key="4">
    <source>
        <dbReference type="PROSITE-ProRule" id="PRU01240"/>
    </source>
</evidence>
<dbReference type="InterPro" id="IPR015500">
    <property type="entry name" value="Peptidase_S8_subtilisin-rel"/>
</dbReference>
<accession>A0AAN7ANN5</accession>
<dbReference type="InterPro" id="IPR036852">
    <property type="entry name" value="Peptidase_S8/S53_dom_sf"/>
</dbReference>
<reference evidence="6" key="2">
    <citation type="submission" date="2023-05" db="EMBL/GenBank/DDBJ databases">
        <authorList>
            <consortium name="Lawrence Berkeley National Laboratory"/>
            <person name="Steindorff A."/>
            <person name="Hensen N."/>
            <person name="Bonometti L."/>
            <person name="Westerberg I."/>
            <person name="Brannstrom I.O."/>
            <person name="Guillou S."/>
            <person name="Cros-Aarteil S."/>
            <person name="Calhoun S."/>
            <person name="Haridas S."/>
            <person name="Kuo A."/>
            <person name="Mondo S."/>
            <person name="Pangilinan J."/>
            <person name="Riley R."/>
            <person name="Labutti K."/>
            <person name="Andreopoulos B."/>
            <person name="Lipzen A."/>
            <person name="Chen C."/>
            <person name="Yanf M."/>
            <person name="Daum C."/>
            <person name="Ng V."/>
            <person name="Clum A."/>
            <person name="Ohm R."/>
            <person name="Martin F."/>
            <person name="Silar P."/>
            <person name="Natvig D."/>
            <person name="Lalanne C."/>
            <person name="Gautier V."/>
            <person name="Ament-Velasquez S.L."/>
            <person name="Kruys A."/>
            <person name="Hutchinson M.I."/>
            <person name="Powell A.J."/>
            <person name="Barry K."/>
            <person name="Miller A.N."/>
            <person name="Grigoriev I.V."/>
            <person name="Debuchy R."/>
            <person name="Gladieux P."/>
            <person name="Thoren M.H."/>
            <person name="Johannesson H."/>
        </authorList>
    </citation>
    <scope>NUCLEOTIDE SEQUENCE</scope>
    <source>
        <strain evidence="6">CBS 315.58</strain>
    </source>
</reference>
<dbReference type="AlphaFoldDB" id="A0AAN7ANN5"/>
<dbReference type="PROSITE" id="PS51892">
    <property type="entry name" value="SUBTILASE"/>
    <property type="match status" value="1"/>
</dbReference>
<evidence type="ECO:0000256" key="3">
    <source>
        <dbReference type="ARBA" id="ARBA00022825"/>
    </source>
</evidence>
<organism evidence="6 7">
    <name type="scientific">Triangularia verruculosa</name>
    <dbReference type="NCBI Taxonomy" id="2587418"/>
    <lineage>
        <taxon>Eukaryota</taxon>
        <taxon>Fungi</taxon>
        <taxon>Dikarya</taxon>
        <taxon>Ascomycota</taxon>
        <taxon>Pezizomycotina</taxon>
        <taxon>Sordariomycetes</taxon>
        <taxon>Sordariomycetidae</taxon>
        <taxon>Sordariales</taxon>
        <taxon>Podosporaceae</taxon>
        <taxon>Triangularia</taxon>
    </lineage>
</organism>
<dbReference type="EMBL" id="MU864012">
    <property type="protein sequence ID" value="KAK4195486.1"/>
    <property type="molecule type" value="Genomic_DNA"/>
</dbReference>
<dbReference type="SUPFAM" id="SSF52743">
    <property type="entry name" value="Subtilisin-like"/>
    <property type="match status" value="1"/>
</dbReference>
<sequence length="287" mass="31736">MLTLWSCSQQHRWVESLRRFVAKYVQQGDRSTRIKVALIDDGVEAEQSGLRTMAKGGWPTEEPTSSGTPFYQSTDGHGTAMARLIATACPHVDLYVAKLKSLSKVVSRNETWRLSADENSDAWTSTAAEAAAAIEWARSEKVQVISMSWTLIETDQNSKHIANLRDKIEAAARDNIIMYCAAADQGLYGSLKKPHPAASSSAIRVVEYLFPGEEFEEIGNREGSSAATALAAGFTALILWCYEASDRNIKSKSRYRMRNPDRIHYVFEGLRELVAGSGPKSNGVRNK</sequence>
<reference evidence="6" key="1">
    <citation type="journal article" date="2023" name="Mol. Phylogenet. Evol.">
        <title>Genome-scale phylogeny and comparative genomics of the fungal order Sordariales.</title>
        <authorList>
            <person name="Hensen N."/>
            <person name="Bonometti L."/>
            <person name="Westerberg I."/>
            <person name="Brannstrom I.O."/>
            <person name="Guillou S."/>
            <person name="Cros-Aarteil S."/>
            <person name="Calhoun S."/>
            <person name="Haridas S."/>
            <person name="Kuo A."/>
            <person name="Mondo S."/>
            <person name="Pangilinan J."/>
            <person name="Riley R."/>
            <person name="LaButti K."/>
            <person name="Andreopoulos B."/>
            <person name="Lipzen A."/>
            <person name="Chen C."/>
            <person name="Yan M."/>
            <person name="Daum C."/>
            <person name="Ng V."/>
            <person name="Clum A."/>
            <person name="Steindorff A."/>
            <person name="Ohm R.A."/>
            <person name="Martin F."/>
            <person name="Silar P."/>
            <person name="Natvig D.O."/>
            <person name="Lalanne C."/>
            <person name="Gautier V."/>
            <person name="Ament-Velasquez S.L."/>
            <person name="Kruys A."/>
            <person name="Hutchinson M.I."/>
            <person name="Powell A.J."/>
            <person name="Barry K."/>
            <person name="Miller A.N."/>
            <person name="Grigoriev I.V."/>
            <person name="Debuchy R."/>
            <person name="Gladieux P."/>
            <person name="Hiltunen Thoren M."/>
            <person name="Johannesson H."/>
        </authorList>
    </citation>
    <scope>NUCLEOTIDE SEQUENCE</scope>
    <source>
        <strain evidence="6">CBS 315.58</strain>
    </source>
</reference>
<dbReference type="Pfam" id="PF00082">
    <property type="entry name" value="Peptidase_S8"/>
    <property type="match status" value="1"/>
</dbReference>
<keyword evidence="1 4" id="KW-0645">Protease</keyword>
<evidence type="ECO:0000259" key="5">
    <source>
        <dbReference type="Pfam" id="PF00082"/>
    </source>
</evidence>
<dbReference type="GO" id="GO:0004252">
    <property type="term" value="F:serine-type endopeptidase activity"/>
    <property type="evidence" value="ECO:0007669"/>
    <property type="project" value="UniProtKB-UniRule"/>
</dbReference>
<evidence type="ECO:0000256" key="2">
    <source>
        <dbReference type="ARBA" id="ARBA00022801"/>
    </source>
</evidence>
<feature type="domain" description="Peptidase S8/S53" evidence="5">
    <location>
        <begin position="33"/>
        <end position="207"/>
    </location>
</feature>
<feature type="active site" description="Charge relay system" evidence="4">
    <location>
        <position position="225"/>
    </location>
</feature>
<evidence type="ECO:0000313" key="6">
    <source>
        <dbReference type="EMBL" id="KAK4195486.1"/>
    </source>
</evidence>
<keyword evidence="2 4" id="KW-0378">Hydrolase</keyword>
<keyword evidence="3 4" id="KW-0720">Serine protease</keyword>
<evidence type="ECO:0000313" key="7">
    <source>
        <dbReference type="Proteomes" id="UP001303160"/>
    </source>
</evidence>
<dbReference type="PRINTS" id="PR00723">
    <property type="entry name" value="SUBTILISIN"/>
</dbReference>